<reference evidence="3" key="1">
    <citation type="submission" date="2016-04" db="EMBL/GenBank/DDBJ databases">
        <title>Cephalotus genome sequencing.</title>
        <authorList>
            <person name="Fukushima K."/>
            <person name="Hasebe M."/>
            <person name="Fang X."/>
        </authorList>
    </citation>
    <scope>NUCLEOTIDE SEQUENCE [LARGE SCALE GENOMIC DNA]</scope>
    <source>
        <strain evidence="3">cv. St1</strain>
    </source>
</reference>
<keyword evidence="3" id="KW-1185">Reference proteome</keyword>
<gene>
    <name evidence="2" type="ORF">CFOL_v3_32576</name>
</gene>
<dbReference type="AlphaFoldDB" id="A0A1Q3D9I9"/>
<name>A0A1Q3D9I9_CEPFO</name>
<dbReference type="InterPro" id="IPR029480">
    <property type="entry name" value="Transpos_assoc"/>
</dbReference>
<comment type="caution">
    <text evidence="2">The sequence shown here is derived from an EMBL/GenBank/DDBJ whole genome shotgun (WGS) entry which is preliminary data.</text>
</comment>
<sequence>MSVDRSWMSRRVVRGLLTEEFNRGVLTFLDFAFSNQDFVRDNKIKYPCSRCKLRAFRTRSEMRLHLLKKGFTPYYTLWGQHGERMEPCRAAVEQLDPSCHARTQSRWNPSCPLRGQAFQQRLTCRFSRTKFQKKKAF</sequence>
<protein>
    <submittedName>
        <fullName evidence="2">Transpos_assoc domain-containing protein</fullName>
    </submittedName>
</protein>
<dbReference type="Pfam" id="PF13963">
    <property type="entry name" value="Transpos_assoc"/>
    <property type="match status" value="1"/>
</dbReference>
<dbReference type="EMBL" id="BDDD01005294">
    <property type="protein sequence ID" value="GAV89157.1"/>
    <property type="molecule type" value="Genomic_DNA"/>
</dbReference>
<feature type="domain" description="Transposase-associated" evidence="1">
    <location>
        <begin position="5"/>
        <end position="83"/>
    </location>
</feature>
<dbReference type="Proteomes" id="UP000187406">
    <property type="component" value="Unassembled WGS sequence"/>
</dbReference>
<organism evidence="2 3">
    <name type="scientific">Cephalotus follicularis</name>
    <name type="common">Albany pitcher plant</name>
    <dbReference type="NCBI Taxonomy" id="3775"/>
    <lineage>
        <taxon>Eukaryota</taxon>
        <taxon>Viridiplantae</taxon>
        <taxon>Streptophyta</taxon>
        <taxon>Embryophyta</taxon>
        <taxon>Tracheophyta</taxon>
        <taxon>Spermatophyta</taxon>
        <taxon>Magnoliopsida</taxon>
        <taxon>eudicotyledons</taxon>
        <taxon>Gunneridae</taxon>
        <taxon>Pentapetalae</taxon>
        <taxon>rosids</taxon>
        <taxon>fabids</taxon>
        <taxon>Oxalidales</taxon>
        <taxon>Cephalotaceae</taxon>
        <taxon>Cephalotus</taxon>
    </lineage>
</organism>
<accession>A0A1Q3D9I9</accession>
<evidence type="ECO:0000259" key="1">
    <source>
        <dbReference type="Pfam" id="PF13963"/>
    </source>
</evidence>
<dbReference type="InParanoid" id="A0A1Q3D9I9"/>
<evidence type="ECO:0000313" key="2">
    <source>
        <dbReference type="EMBL" id="GAV89157.1"/>
    </source>
</evidence>
<proteinExistence type="predicted"/>
<evidence type="ECO:0000313" key="3">
    <source>
        <dbReference type="Proteomes" id="UP000187406"/>
    </source>
</evidence>
<dbReference type="OrthoDB" id="1395387at2759"/>